<protein>
    <submittedName>
        <fullName evidence="2">Beta,beta-carotene 15,15'-monooxygenase</fullName>
    </submittedName>
</protein>
<evidence type="ECO:0000313" key="1">
    <source>
        <dbReference type="Proteomes" id="UP000095286"/>
    </source>
</evidence>
<dbReference type="WBParaSite" id="RSKR_0000021200.1">
    <property type="protein sequence ID" value="RSKR_0000021200.1"/>
    <property type="gene ID" value="RSKR_0000021200"/>
</dbReference>
<reference evidence="2" key="1">
    <citation type="submission" date="2016-11" db="UniProtKB">
        <authorList>
            <consortium name="WormBaseParasite"/>
        </authorList>
    </citation>
    <scope>IDENTIFICATION</scope>
    <source>
        <strain evidence="2">KR3021</strain>
    </source>
</reference>
<dbReference type="Proteomes" id="UP000095286">
    <property type="component" value="Unplaced"/>
</dbReference>
<organism evidence="1 2">
    <name type="scientific">Rhabditophanes sp. KR3021</name>
    <dbReference type="NCBI Taxonomy" id="114890"/>
    <lineage>
        <taxon>Eukaryota</taxon>
        <taxon>Metazoa</taxon>
        <taxon>Ecdysozoa</taxon>
        <taxon>Nematoda</taxon>
        <taxon>Chromadorea</taxon>
        <taxon>Rhabditida</taxon>
        <taxon>Tylenchina</taxon>
        <taxon>Panagrolaimomorpha</taxon>
        <taxon>Strongyloidoidea</taxon>
        <taxon>Alloionematidae</taxon>
        <taxon>Rhabditophanes</taxon>
    </lineage>
</organism>
<name>A0AC35TG86_9BILA</name>
<evidence type="ECO:0000313" key="2">
    <source>
        <dbReference type="WBParaSite" id="RSKR_0000021200.1"/>
    </source>
</evidence>
<sequence length="537" mass="61031">MSVDDKPDYKSLFSNFEEVEVAVECNVKGTIPSYLNGGTLLRNGPGLFTIGDTCYRHWFDGLSYIQRYAFIDGIMTYQAKLLKSNTYLKNKAANRIVVSEFGTSAFSDPCKNMFRKFFNLFTPEPMTDNCLVNFLKAGDKVYATTETPMLREIDVHSIETKELVDLTKVIALHSNTAHHHYDKAGNIYNIGSSFGKDSFFVFTKTQNPSHNDDTLFNNGLNSIEVIGKVAIKDKLKPAYYHSFGMTENYMILIESPLRLGVMAILGKRITGKSYRDTFEWLPSTINKIHVMDKRNGKVLDLSIETSEAFFTFHHANAYEKDSYIVVDYCSMDEPGTLDNFQLDLMREGNVTEVGDGFRSFLHRMIIPTQISPEAKAGDDLLKYYPDKSHRCRATLSVDGKVIIRPQLKCELPFEFPQFNYDYCGQFYKYVYGSVLQKNELNKDGIVKVNLVDGSFISWKKDKESFITTEPIFVKNPVGKDEDDGCLVVPIITNLSIGDKCFVLILDARNLEELARCYVPMQLPMGFHAMFVGKEFGK</sequence>
<accession>A0AC35TG86</accession>
<proteinExistence type="predicted"/>